<proteinExistence type="predicted"/>
<dbReference type="AlphaFoldDB" id="X1N5I8"/>
<protein>
    <submittedName>
        <fullName evidence="1">Uncharacterized protein</fullName>
    </submittedName>
</protein>
<evidence type="ECO:0000313" key="1">
    <source>
        <dbReference type="EMBL" id="GAI22105.1"/>
    </source>
</evidence>
<organism evidence="1">
    <name type="scientific">marine sediment metagenome</name>
    <dbReference type="NCBI Taxonomy" id="412755"/>
    <lineage>
        <taxon>unclassified sequences</taxon>
        <taxon>metagenomes</taxon>
        <taxon>ecological metagenomes</taxon>
    </lineage>
</organism>
<name>X1N5I8_9ZZZZ</name>
<dbReference type="EMBL" id="BARV01018657">
    <property type="protein sequence ID" value="GAI22105.1"/>
    <property type="molecule type" value="Genomic_DNA"/>
</dbReference>
<sequence>MVNFVIEKGRIGRRECVEINKISERTAATDLKDLLEKGIFTTNNERGWPPRYLLRQ</sequence>
<reference evidence="1" key="1">
    <citation type="journal article" date="2014" name="Front. Microbiol.">
        <title>High frequency of phylogenetically diverse reductive dehalogenase-homologous genes in deep subseafloor sedimentary metagenomes.</title>
        <authorList>
            <person name="Kawai M."/>
            <person name="Futagami T."/>
            <person name="Toyoda A."/>
            <person name="Takaki Y."/>
            <person name="Nishi S."/>
            <person name="Hori S."/>
            <person name="Arai W."/>
            <person name="Tsubouchi T."/>
            <person name="Morono Y."/>
            <person name="Uchiyama I."/>
            <person name="Ito T."/>
            <person name="Fujiyama A."/>
            <person name="Inagaki F."/>
            <person name="Takami H."/>
        </authorList>
    </citation>
    <scope>NUCLEOTIDE SEQUENCE</scope>
    <source>
        <strain evidence="1">Expedition CK06-06</strain>
    </source>
</reference>
<gene>
    <name evidence="1" type="ORF">S06H3_31496</name>
</gene>
<accession>X1N5I8</accession>
<comment type="caution">
    <text evidence="1">The sequence shown here is derived from an EMBL/GenBank/DDBJ whole genome shotgun (WGS) entry which is preliminary data.</text>
</comment>